<reference evidence="7 8" key="1">
    <citation type="submission" date="2019-12" db="EMBL/GenBank/DDBJ databases">
        <title>Microbes associate with the intestines of laboratory mice.</title>
        <authorList>
            <person name="Navarre W."/>
            <person name="Wong E."/>
        </authorList>
    </citation>
    <scope>NUCLEOTIDE SEQUENCE [LARGE SCALE GENOMIC DNA]</scope>
    <source>
        <strain evidence="7 8">NM82_D38</strain>
    </source>
</reference>
<evidence type="ECO:0000256" key="6">
    <source>
        <dbReference type="ARBA" id="ARBA00047942"/>
    </source>
</evidence>
<sequence>MTNYGLPYRGSKSKFAEKIISKLPSGGVFYDLFCGGGAVTHSAMRSGKWDLFVMNDINTAQSQLFKNALEGKYKNAYDWVGLQQFNALKNKDAFIASVWSFNSNKRSYFVAKDLEEPYEILHKTIVCETPEERFSYFRKLARVLKKNPDLIDNMIRNPVVGRIARYSGVSNIALDSSKLKIYSCDYKEVPLTEQGVIYCDIPYSRSELYKGDDGERKKFDYEDFYDWCEQQTLPVFISESNMPLDRFDCIAIMGQRVSAFAGTVATATEKLWVPKHQIT</sequence>
<dbReference type="GO" id="GO:0009007">
    <property type="term" value="F:site-specific DNA-methyltransferase (adenine-specific) activity"/>
    <property type="evidence" value="ECO:0007669"/>
    <property type="project" value="UniProtKB-EC"/>
</dbReference>
<protein>
    <recommendedName>
        <fullName evidence="2">site-specific DNA-methyltransferase (adenine-specific)</fullName>
        <ecNumber evidence="2">2.1.1.72</ecNumber>
    </recommendedName>
</protein>
<dbReference type="Gene3D" id="1.10.1020.10">
    <property type="entry name" value="Adenine-specific Methyltransferase, Domain 2"/>
    <property type="match status" value="1"/>
</dbReference>
<comment type="caution">
    <text evidence="7">The sequence shown here is derived from an EMBL/GenBank/DDBJ whole genome shotgun (WGS) entry which is preliminary data.</text>
</comment>
<evidence type="ECO:0000256" key="4">
    <source>
        <dbReference type="ARBA" id="ARBA00022679"/>
    </source>
</evidence>
<keyword evidence="5" id="KW-0949">S-adenosyl-L-methionine</keyword>
<name>A0A6L6YHN6_9BURK</name>
<dbReference type="AlphaFoldDB" id="A0A6L6YHN6"/>
<comment type="similarity">
    <text evidence="1">Belongs to the N(4)/N(6)-methyltransferase family.</text>
</comment>
<evidence type="ECO:0000256" key="3">
    <source>
        <dbReference type="ARBA" id="ARBA00022603"/>
    </source>
</evidence>
<dbReference type="GO" id="GO:0032259">
    <property type="term" value="P:methylation"/>
    <property type="evidence" value="ECO:0007669"/>
    <property type="project" value="UniProtKB-KW"/>
</dbReference>
<evidence type="ECO:0000256" key="1">
    <source>
        <dbReference type="ARBA" id="ARBA00006594"/>
    </source>
</evidence>
<dbReference type="OrthoDB" id="9805629at2"/>
<dbReference type="RefSeq" id="WP_160334797.1">
    <property type="nucleotide sequence ID" value="NZ_WSRP01000009.1"/>
</dbReference>
<comment type="catalytic activity">
    <reaction evidence="6">
        <text>a 2'-deoxyadenosine in DNA + S-adenosyl-L-methionine = an N(6)-methyl-2'-deoxyadenosine in DNA + S-adenosyl-L-homocysteine + H(+)</text>
        <dbReference type="Rhea" id="RHEA:15197"/>
        <dbReference type="Rhea" id="RHEA-COMP:12418"/>
        <dbReference type="Rhea" id="RHEA-COMP:12419"/>
        <dbReference type="ChEBI" id="CHEBI:15378"/>
        <dbReference type="ChEBI" id="CHEBI:57856"/>
        <dbReference type="ChEBI" id="CHEBI:59789"/>
        <dbReference type="ChEBI" id="CHEBI:90615"/>
        <dbReference type="ChEBI" id="CHEBI:90616"/>
        <dbReference type="EC" id="2.1.1.72"/>
    </reaction>
</comment>
<dbReference type="InterPro" id="IPR012327">
    <property type="entry name" value="MeTrfase_D12"/>
</dbReference>
<gene>
    <name evidence="7" type="ORF">E5987_03960</name>
</gene>
<keyword evidence="8" id="KW-1185">Reference proteome</keyword>
<dbReference type="PRINTS" id="PR00505">
    <property type="entry name" value="D12N6MTFRASE"/>
</dbReference>
<keyword evidence="4" id="KW-0808">Transferase</keyword>
<dbReference type="EMBL" id="WSRP01000009">
    <property type="protein sequence ID" value="MVX56362.1"/>
    <property type="molecule type" value="Genomic_DNA"/>
</dbReference>
<keyword evidence="3" id="KW-0489">Methyltransferase</keyword>
<dbReference type="EC" id="2.1.1.72" evidence="2"/>
<dbReference type="Proteomes" id="UP000472580">
    <property type="component" value="Unassembled WGS sequence"/>
</dbReference>
<organism evidence="7 8">
    <name type="scientific">Parasutterella muris</name>
    <dbReference type="NCBI Taxonomy" id="2565572"/>
    <lineage>
        <taxon>Bacteria</taxon>
        <taxon>Pseudomonadati</taxon>
        <taxon>Pseudomonadota</taxon>
        <taxon>Betaproteobacteria</taxon>
        <taxon>Burkholderiales</taxon>
        <taxon>Sutterellaceae</taxon>
        <taxon>Parasutterella</taxon>
    </lineage>
</organism>
<evidence type="ECO:0000313" key="8">
    <source>
        <dbReference type="Proteomes" id="UP000472580"/>
    </source>
</evidence>
<evidence type="ECO:0000313" key="7">
    <source>
        <dbReference type="EMBL" id="MVX56362.1"/>
    </source>
</evidence>
<dbReference type="GO" id="GO:0009307">
    <property type="term" value="P:DNA restriction-modification system"/>
    <property type="evidence" value="ECO:0007669"/>
    <property type="project" value="InterPro"/>
</dbReference>
<dbReference type="InterPro" id="IPR029063">
    <property type="entry name" value="SAM-dependent_MTases_sf"/>
</dbReference>
<accession>A0A6L6YHN6</accession>
<dbReference type="Pfam" id="PF02086">
    <property type="entry name" value="MethyltransfD12"/>
    <property type="match status" value="1"/>
</dbReference>
<dbReference type="InterPro" id="IPR023095">
    <property type="entry name" value="Ade_MeTrfase_dom_2"/>
</dbReference>
<evidence type="ECO:0000256" key="5">
    <source>
        <dbReference type="ARBA" id="ARBA00022691"/>
    </source>
</evidence>
<proteinExistence type="inferred from homology"/>
<dbReference type="SUPFAM" id="SSF53335">
    <property type="entry name" value="S-adenosyl-L-methionine-dependent methyltransferases"/>
    <property type="match status" value="1"/>
</dbReference>
<dbReference type="Gene3D" id="3.40.50.150">
    <property type="entry name" value="Vaccinia Virus protein VP39"/>
    <property type="match status" value="1"/>
</dbReference>
<evidence type="ECO:0000256" key="2">
    <source>
        <dbReference type="ARBA" id="ARBA00011900"/>
    </source>
</evidence>